<evidence type="ECO:0000256" key="1">
    <source>
        <dbReference type="SAM" id="MobiDB-lite"/>
    </source>
</evidence>
<comment type="caution">
    <text evidence="3">The sequence shown here is derived from an EMBL/GenBank/DDBJ whole genome shotgun (WGS) entry which is preliminary data.</text>
</comment>
<reference evidence="3" key="1">
    <citation type="submission" date="2023-03" db="EMBL/GenBank/DDBJ databases">
        <title>Massive genome expansion in bonnet fungi (Mycena s.s.) driven by repeated elements and novel gene families across ecological guilds.</title>
        <authorList>
            <consortium name="Lawrence Berkeley National Laboratory"/>
            <person name="Harder C.B."/>
            <person name="Miyauchi S."/>
            <person name="Viragh M."/>
            <person name="Kuo A."/>
            <person name="Thoen E."/>
            <person name="Andreopoulos B."/>
            <person name="Lu D."/>
            <person name="Skrede I."/>
            <person name="Drula E."/>
            <person name="Henrissat B."/>
            <person name="Morin E."/>
            <person name="Kohler A."/>
            <person name="Barry K."/>
            <person name="LaButti K."/>
            <person name="Morin E."/>
            <person name="Salamov A."/>
            <person name="Lipzen A."/>
            <person name="Mereny Z."/>
            <person name="Hegedus B."/>
            <person name="Baldrian P."/>
            <person name="Stursova M."/>
            <person name="Weitz H."/>
            <person name="Taylor A."/>
            <person name="Grigoriev I.V."/>
            <person name="Nagy L.G."/>
            <person name="Martin F."/>
            <person name="Kauserud H."/>
        </authorList>
    </citation>
    <scope>NUCLEOTIDE SEQUENCE</scope>
    <source>
        <strain evidence="3">CBHHK200</strain>
    </source>
</reference>
<accession>A0AAD6X5L6</accession>
<gene>
    <name evidence="3" type="ORF">C8F04DRAFT_477911</name>
</gene>
<feature type="chain" id="PRO_5042271971" description="Secreted protein" evidence="2">
    <location>
        <begin position="19"/>
        <end position="137"/>
    </location>
</feature>
<dbReference type="EMBL" id="JARJCM010000043">
    <property type="protein sequence ID" value="KAJ7036380.1"/>
    <property type="molecule type" value="Genomic_DNA"/>
</dbReference>
<feature type="signal peptide" evidence="2">
    <location>
        <begin position="1"/>
        <end position="18"/>
    </location>
</feature>
<organism evidence="3 4">
    <name type="scientific">Mycena alexandri</name>
    <dbReference type="NCBI Taxonomy" id="1745969"/>
    <lineage>
        <taxon>Eukaryota</taxon>
        <taxon>Fungi</taxon>
        <taxon>Dikarya</taxon>
        <taxon>Basidiomycota</taxon>
        <taxon>Agaricomycotina</taxon>
        <taxon>Agaricomycetes</taxon>
        <taxon>Agaricomycetidae</taxon>
        <taxon>Agaricales</taxon>
        <taxon>Marasmiineae</taxon>
        <taxon>Mycenaceae</taxon>
        <taxon>Mycena</taxon>
    </lineage>
</organism>
<evidence type="ECO:0000313" key="4">
    <source>
        <dbReference type="Proteomes" id="UP001218188"/>
    </source>
</evidence>
<evidence type="ECO:0008006" key="5">
    <source>
        <dbReference type="Google" id="ProtNLM"/>
    </source>
</evidence>
<keyword evidence="2" id="KW-0732">Signal</keyword>
<keyword evidence="4" id="KW-1185">Reference proteome</keyword>
<evidence type="ECO:0000313" key="3">
    <source>
        <dbReference type="EMBL" id="KAJ7036380.1"/>
    </source>
</evidence>
<name>A0AAD6X5L6_9AGAR</name>
<evidence type="ECO:0000256" key="2">
    <source>
        <dbReference type="SAM" id="SignalP"/>
    </source>
</evidence>
<protein>
    <recommendedName>
        <fullName evidence="5">Secreted protein</fullName>
    </recommendedName>
</protein>
<proteinExistence type="predicted"/>
<sequence>MAFLVFFAFTSAAAGVQATECPGASQAQPLYPDYNPTTSDFYTTSRGLSRPWIHSRGHQSQRLHRGRRWHRAPPTLLQFRRLKTFLHREHHRSTGRPNPGIGAGGPESNLRLSDTGLRRGTALPFVQHGNRGSFLYY</sequence>
<dbReference type="AlphaFoldDB" id="A0AAD6X5L6"/>
<dbReference type="Proteomes" id="UP001218188">
    <property type="component" value="Unassembled WGS sequence"/>
</dbReference>
<feature type="region of interest" description="Disordered" evidence="1">
    <location>
        <begin position="89"/>
        <end position="114"/>
    </location>
</feature>